<feature type="transmembrane region" description="Helical" evidence="8">
    <location>
        <begin position="261"/>
        <end position="276"/>
    </location>
</feature>
<evidence type="ECO:0000256" key="2">
    <source>
        <dbReference type="ARBA" id="ARBA00022448"/>
    </source>
</evidence>
<sequence>MRNKILMLYAVSFVLGIVVGLVGSTFRLSIDLLGNSLDNFFHFLSLHGWPAGLISGLVSMIMVYAAYFVVKQFAPEASGSGVPEIEGALLHLRRISWRRLLPVKFFFGILVLSAKMILGREGPTIHIGGSLGEMLGGLFNLTRRRKDSLIAAGAAAGLAVAFNAPLAGVIFVMEEMRNQFNYSFTSFSMVVICCITATVILELIIGPQPTIPMNVFEFPHLDSLWLFALFGIVVGFVGLLFNLSLIGTLTLLEKLSSRQKTYYVLAVGFLIGYLAVHHPEAVGGGMHIIHQALTLSPGFGFLFFLLVVRFIGTMACYGTAVPGGIFAPILSLGTLLGLAIFHILEILHIDFLTQPGMFAVAGMAALFASSTRSPITGAVLVVEMTHNYYLIFPVMMACITATIVLQLTPNGPIYEQLLNRALSLDVSRKKIASSK</sequence>
<feature type="transmembrane region" description="Helical" evidence="8">
    <location>
        <begin position="149"/>
        <end position="172"/>
    </location>
</feature>
<evidence type="ECO:0000313" key="9">
    <source>
        <dbReference type="EMBL" id="PNL61960.1"/>
    </source>
</evidence>
<dbReference type="InterPro" id="IPR014743">
    <property type="entry name" value="Cl-channel_core"/>
</dbReference>
<feature type="transmembrane region" description="Helical" evidence="8">
    <location>
        <begin position="288"/>
        <end position="308"/>
    </location>
</feature>
<evidence type="ECO:0000313" key="10">
    <source>
        <dbReference type="Proteomes" id="UP000192511"/>
    </source>
</evidence>
<dbReference type="EMBL" id="NBTX02000004">
    <property type="protein sequence ID" value="PNL61960.1"/>
    <property type="molecule type" value="Genomic_DNA"/>
</dbReference>
<feature type="transmembrane region" description="Helical" evidence="8">
    <location>
        <begin position="225"/>
        <end position="249"/>
    </location>
</feature>
<dbReference type="AlphaFoldDB" id="A0AAX0WVD5"/>
<keyword evidence="7" id="KW-0868">Chloride</keyword>
<reference evidence="9" key="1">
    <citation type="submission" date="2017-12" db="EMBL/GenBank/DDBJ databases">
        <title>FDA dAtabase for Regulatory Grade micrObial Sequences (FDA-ARGOS): Supporting development and validation of Infectious Disease Dx tests.</title>
        <authorList>
            <person name="Kerrigan L."/>
            <person name="Tallon L.J."/>
            <person name="Sadzewicz L."/>
            <person name="Sengamalay N."/>
            <person name="Ott S."/>
            <person name="Godinez A."/>
            <person name="Nagaraj S."/>
            <person name="Vavikolanu K."/>
            <person name="Vyas G."/>
            <person name="Nadendla S."/>
            <person name="Aluvathingal J."/>
            <person name="Sichtig H."/>
        </authorList>
    </citation>
    <scope>NUCLEOTIDE SEQUENCE [LARGE SCALE GENOMIC DNA]</scope>
    <source>
        <strain evidence="9">FDAARGOS_200</strain>
    </source>
</reference>
<keyword evidence="10" id="KW-1185">Reference proteome</keyword>
<name>A0AAX0WVD5_9GAMM</name>
<dbReference type="InterPro" id="IPR001807">
    <property type="entry name" value="ClC"/>
</dbReference>
<dbReference type="GeneID" id="98065695"/>
<feature type="transmembrane region" description="Helical" evidence="8">
    <location>
        <begin position="184"/>
        <end position="205"/>
    </location>
</feature>
<keyword evidence="4 8" id="KW-1133">Transmembrane helix</keyword>
<evidence type="ECO:0000256" key="4">
    <source>
        <dbReference type="ARBA" id="ARBA00022989"/>
    </source>
</evidence>
<evidence type="ECO:0000256" key="5">
    <source>
        <dbReference type="ARBA" id="ARBA00023065"/>
    </source>
</evidence>
<dbReference type="PRINTS" id="PR00762">
    <property type="entry name" value="CLCHANNEL"/>
</dbReference>
<keyword evidence="6 8" id="KW-0472">Membrane</keyword>
<feature type="transmembrane region" description="Helical" evidence="8">
    <location>
        <begin position="356"/>
        <end position="381"/>
    </location>
</feature>
<dbReference type="CDD" id="cd01031">
    <property type="entry name" value="EriC"/>
    <property type="match status" value="1"/>
</dbReference>
<dbReference type="Proteomes" id="UP000192511">
    <property type="component" value="Unassembled WGS sequence"/>
</dbReference>
<feature type="transmembrane region" description="Helical" evidence="8">
    <location>
        <begin position="7"/>
        <end position="28"/>
    </location>
</feature>
<dbReference type="RefSeq" id="WP_040522258.1">
    <property type="nucleotide sequence ID" value="NZ_CAAAHR010000007.1"/>
</dbReference>
<dbReference type="Pfam" id="PF00654">
    <property type="entry name" value="Voltage_CLC"/>
    <property type="match status" value="1"/>
</dbReference>
<feature type="transmembrane region" description="Helical" evidence="8">
    <location>
        <begin position="320"/>
        <end position="344"/>
    </location>
</feature>
<feature type="transmembrane region" description="Helical" evidence="8">
    <location>
        <begin position="100"/>
        <end position="118"/>
    </location>
</feature>
<feature type="transmembrane region" description="Helical" evidence="8">
    <location>
        <begin position="48"/>
        <end position="70"/>
    </location>
</feature>
<accession>A0AAX0WVD5</accession>
<comment type="caution">
    <text evidence="9">The sequence shown here is derived from an EMBL/GenBank/DDBJ whole genome shotgun (WGS) entry which is preliminary data.</text>
</comment>
<keyword evidence="5" id="KW-0406">Ion transport</keyword>
<gene>
    <name evidence="9" type="ORF">A6J39_012480</name>
</gene>
<comment type="subcellular location">
    <subcellularLocation>
        <location evidence="1">Membrane</location>
        <topology evidence="1">Multi-pass membrane protein</topology>
    </subcellularLocation>
</comment>
<evidence type="ECO:0000256" key="3">
    <source>
        <dbReference type="ARBA" id="ARBA00022692"/>
    </source>
</evidence>
<keyword evidence="2" id="KW-0813">Transport</keyword>
<dbReference type="PANTHER" id="PTHR45711:SF6">
    <property type="entry name" value="CHLORIDE CHANNEL PROTEIN"/>
    <property type="match status" value="1"/>
</dbReference>
<evidence type="ECO:0000256" key="8">
    <source>
        <dbReference type="SAM" id="Phobius"/>
    </source>
</evidence>
<proteinExistence type="predicted"/>
<dbReference type="GO" id="GO:0005886">
    <property type="term" value="C:plasma membrane"/>
    <property type="evidence" value="ECO:0007669"/>
    <property type="project" value="TreeGrafter"/>
</dbReference>
<keyword evidence="3 8" id="KW-0812">Transmembrane</keyword>
<feature type="transmembrane region" description="Helical" evidence="8">
    <location>
        <begin position="388"/>
        <end position="408"/>
    </location>
</feature>
<evidence type="ECO:0000256" key="7">
    <source>
        <dbReference type="ARBA" id="ARBA00023214"/>
    </source>
</evidence>
<dbReference type="PANTHER" id="PTHR45711">
    <property type="entry name" value="CHLORIDE CHANNEL PROTEIN"/>
    <property type="match status" value="1"/>
</dbReference>
<dbReference type="GO" id="GO:0005247">
    <property type="term" value="F:voltage-gated chloride channel activity"/>
    <property type="evidence" value="ECO:0007669"/>
    <property type="project" value="TreeGrafter"/>
</dbReference>
<protein>
    <submittedName>
        <fullName evidence="9">H(+)/Cl(-) exchange transporter ClcA</fullName>
    </submittedName>
</protein>
<dbReference type="SUPFAM" id="SSF81340">
    <property type="entry name" value="Clc chloride channel"/>
    <property type="match status" value="1"/>
</dbReference>
<dbReference type="Gene3D" id="1.10.3080.10">
    <property type="entry name" value="Clc chloride channel"/>
    <property type="match status" value="1"/>
</dbReference>
<dbReference type="NCBIfam" id="NF003640">
    <property type="entry name" value="PRK05277.1"/>
    <property type="match status" value="1"/>
</dbReference>
<evidence type="ECO:0000256" key="1">
    <source>
        <dbReference type="ARBA" id="ARBA00004141"/>
    </source>
</evidence>
<organism evidence="9 10">
    <name type="scientific">Legionella anisa</name>
    <dbReference type="NCBI Taxonomy" id="28082"/>
    <lineage>
        <taxon>Bacteria</taxon>
        <taxon>Pseudomonadati</taxon>
        <taxon>Pseudomonadota</taxon>
        <taxon>Gammaproteobacteria</taxon>
        <taxon>Legionellales</taxon>
        <taxon>Legionellaceae</taxon>
        <taxon>Legionella</taxon>
    </lineage>
</organism>
<evidence type="ECO:0000256" key="6">
    <source>
        <dbReference type="ARBA" id="ARBA00023136"/>
    </source>
</evidence>